<dbReference type="InterPro" id="IPR027417">
    <property type="entry name" value="P-loop_NTPase"/>
</dbReference>
<accession>A0A7W9TLP2</accession>
<dbReference type="PANTHER" id="PTHR45772:SF3">
    <property type="entry name" value="ABC TRANSPORTER ATP-BINDING PROTEIN"/>
    <property type="match status" value="1"/>
</dbReference>
<evidence type="ECO:0000256" key="3">
    <source>
        <dbReference type="ARBA" id="ARBA00022741"/>
    </source>
</evidence>
<evidence type="ECO:0000256" key="4">
    <source>
        <dbReference type="ARBA" id="ARBA00022840"/>
    </source>
</evidence>
<dbReference type="AlphaFoldDB" id="A0A7W9TLP2"/>
<organism evidence="6 7">
    <name type="scientific">Castellaniella defragrans</name>
    <name type="common">Alcaligenes defragrans</name>
    <dbReference type="NCBI Taxonomy" id="75697"/>
    <lineage>
        <taxon>Bacteria</taxon>
        <taxon>Pseudomonadati</taxon>
        <taxon>Pseudomonadota</taxon>
        <taxon>Betaproteobacteria</taxon>
        <taxon>Burkholderiales</taxon>
        <taxon>Alcaligenaceae</taxon>
        <taxon>Castellaniella</taxon>
    </lineage>
</organism>
<dbReference type="InterPro" id="IPR051120">
    <property type="entry name" value="ABC_AA/LPS_Transport"/>
</dbReference>
<dbReference type="RefSeq" id="WP_084330543.1">
    <property type="nucleotide sequence ID" value="NZ_JACHIB010000004.1"/>
</dbReference>
<evidence type="ECO:0000313" key="7">
    <source>
        <dbReference type="Proteomes" id="UP000541136"/>
    </source>
</evidence>
<dbReference type="InterPro" id="IPR032823">
    <property type="entry name" value="BCA_ABC_TP_C"/>
</dbReference>
<dbReference type="InterPro" id="IPR003439">
    <property type="entry name" value="ABC_transporter-like_ATP-bd"/>
</dbReference>
<proteinExistence type="predicted"/>
<sequence length="292" mass="31885">MNVPIVENAAESVAGNAAGNAAGSTAGHAARNGAAARNPAAGARTVLELAGVHKSFGETEIIRGVDLALIEGERHAIIGPNGAGKSTLFHLISGQLQPTRGTITLDGRQIQGLEPRVINRMGLARSFQITNIFPGHSVFENLRFGILRRYGLQYNFWRRVAQVRRITEETEQLLEELRLLKSRDVLAGELSYSEQRSLEIGMALASDPRVVLLDEPMAGMSREETDYTVGLIRQLTARRTLMIVEHDMDVVFSLSDRVSVLVYGQIIATGTPDEIRANRQVQEAYLGTEVSV</sequence>
<dbReference type="InterPro" id="IPR003593">
    <property type="entry name" value="AAA+_ATPase"/>
</dbReference>
<comment type="caution">
    <text evidence="6">The sequence shown here is derived from an EMBL/GenBank/DDBJ whole genome shotgun (WGS) entry which is preliminary data.</text>
</comment>
<dbReference type="SMART" id="SM00382">
    <property type="entry name" value="AAA"/>
    <property type="match status" value="1"/>
</dbReference>
<dbReference type="PROSITE" id="PS50893">
    <property type="entry name" value="ABC_TRANSPORTER_2"/>
    <property type="match status" value="1"/>
</dbReference>
<keyword evidence="1" id="KW-0813">Transport</keyword>
<dbReference type="SUPFAM" id="SSF52540">
    <property type="entry name" value="P-loop containing nucleoside triphosphate hydrolases"/>
    <property type="match status" value="1"/>
</dbReference>
<dbReference type="PANTHER" id="PTHR45772">
    <property type="entry name" value="CONSERVED COMPONENT OF ABC TRANSPORTER FOR NATURAL AMINO ACIDS-RELATED"/>
    <property type="match status" value="1"/>
</dbReference>
<dbReference type="GO" id="GO:0005524">
    <property type="term" value="F:ATP binding"/>
    <property type="evidence" value="ECO:0007669"/>
    <property type="project" value="UniProtKB-KW"/>
</dbReference>
<keyword evidence="3" id="KW-0547">Nucleotide-binding</keyword>
<dbReference type="Proteomes" id="UP000541136">
    <property type="component" value="Unassembled WGS sequence"/>
</dbReference>
<dbReference type="GO" id="GO:0016887">
    <property type="term" value="F:ATP hydrolysis activity"/>
    <property type="evidence" value="ECO:0007669"/>
    <property type="project" value="InterPro"/>
</dbReference>
<keyword evidence="2" id="KW-0472">Membrane</keyword>
<dbReference type="Gene3D" id="3.40.50.300">
    <property type="entry name" value="P-loop containing nucleotide triphosphate hydrolases"/>
    <property type="match status" value="1"/>
</dbReference>
<keyword evidence="4 6" id="KW-0067">ATP-binding</keyword>
<dbReference type="CDD" id="cd03219">
    <property type="entry name" value="ABC_Mj1267_LivG_branched"/>
    <property type="match status" value="1"/>
</dbReference>
<feature type="domain" description="ABC transporter" evidence="5">
    <location>
        <begin position="47"/>
        <end position="288"/>
    </location>
</feature>
<gene>
    <name evidence="6" type="ORF">HNR28_000948</name>
</gene>
<keyword evidence="2" id="KW-1003">Cell membrane</keyword>
<protein>
    <submittedName>
        <fullName evidence="6">Branched-chain amino acid transport system ATP-binding protein</fullName>
    </submittedName>
</protein>
<evidence type="ECO:0000313" key="6">
    <source>
        <dbReference type="EMBL" id="MBB6082919.1"/>
    </source>
</evidence>
<dbReference type="EMBL" id="JACHIB010000004">
    <property type="protein sequence ID" value="MBB6082919.1"/>
    <property type="molecule type" value="Genomic_DNA"/>
</dbReference>
<dbReference type="Pfam" id="PF00005">
    <property type="entry name" value="ABC_tran"/>
    <property type="match status" value="1"/>
</dbReference>
<dbReference type="GO" id="GO:0005886">
    <property type="term" value="C:plasma membrane"/>
    <property type="evidence" value="ECO:0007669"/>
    <property type="project" value="TreeGrafter"/>
</dbReference>
<name>A0A7W9TLP2_CASDE</name>
<evidence type="ECO:0000256" key="1">
    <source>
        <dbReference type="ARBA" id="ARBA00022448"/>
    </source>
</evidence>
<dbReference type="Pfam" id="PF12399">
    <property type="entry name" value="BCA_ABC_TP_C"/>
    <property type="match status" value="1"/>
</dbReference>
<reference evidence="6 7" key="1">
    <citation type="submission" date="2020-08" db="EMBL/GenBank/DDBJ databases">
        <title>Genomic Encyclopedia of Type Strains, Phase IV (KMG-IV): sequencing the most valuable type-strain genomes for metagenomic binning, comparative biology and taxonomic classification.</title>
        <authorList>
            <person name="Goeker M."/>
        </authorList>
    </citation>
    <scope>NUCLEOTIDE SEQUENCE [LARGE SCALE GENOMIC DNA]</scope>
    <source>
        <strain evidence="6 7">DSM 12141</strain>
    </source>
</reference>
<evidence type="ECO:0000259" key="5">
    <source>
        <dbReference type="PROSITE" id="PS50893"/>
    </source>
</evidence>
<evidence type="ECO:0000256" key="2">
    <source>
        <dbReference type="ARBA" id="ARBA00022475"/>
    </source>
</evidence>